<reference evidence="1" key="1">
    <citation type="thesis" date="2021" institute="BYU ScholarsArchive" country="Provo, UT, USA">
        <title>Applications of and Algorithms for Genome Assembly and Genomic Analyses with an Emphasis on Marine Teleosts.</title>
        <authorList>
            <person name="Pickett B.D."/>
        </authorList>
    </citation>
    <scope>NUCLEOTIDE SEQUENCE</scope>
    <source>
        <strain evidence="1">HI-2016</strain>
    </source>
</reference>
<proteinExistence type="predicted"/>
<dbReference type="AlphaFoldDB" id="A0A8T2NTX1"/>
<comment type="caution">
    <text evidence="1">The sequence shown here is derived from an EMBL/GenBank/DDBJ whole genome shotgun (WGS) entry which is preliminary data.</text>
</comment>
<keyword evidence="2" id="KW-1185">Reference proteome</keyword>
<dbReference type="Proteomes" id="UP000824540">
    <property type="component" value="Unassembled WGS sequence"/>
</dbReference>
<dbReference type="EMBL" id="JAFBMS010000039">
    <property type="protein sequence ID" value="KAG9340968.1"/>
    <property type="molecule type" value="Genomic_DNA"/>
</dbReference>
<sequence>MNRVISKLQVHEHQGFTVSTSHFIGRDTHNRKPPGHRCAPVTPVPGLRAGVWHSHPHLELKQLARRGSFEMAPCSDAMNDVTSGPCDWRV</sequence>
<gene>
    <name evidence="1" type="ORF">JZ751_020161</name>
</gene>
<evidence type="ECO:0000313" key="2">
    <source>
        <dbReference type="Proteomes" id="UP000824540"/>
    </source>
</evidence>
<organism evidence="1 2">
    <name type="scientific">Albula glossodonta</name>
    <name type="common">roundjaw bonefish</name>
    <dbReference type="NCBI Taxonomy" id="121402"/>
    <lineage>
        <taxon>Eukaryota</taxon>
        <taxon>Metazoa</taxon>
        <taxon>Chordata</taxon>
        <taxon>Craniata</taxon>
        <taxon>Vertebrata</taxon>
        <taxon>Euteleostomi</taxon>
        <taxon>Actinopterygii</taxon>
        <taxon>Neopterygii</taxon>
        <taxon>Teleostei</taxon>
        <taxon>Albuliformes</taxon>
        <taxon>Albulidae</taxon>
        <taxon>Albula</taxon>
    </lineage>
</organism>
<evidence type="ECO:0000313" key="1">
    <source>
        <dbReference type="EMBL" id="KAG9340968.1"/>
    </source>
</evidence>
<accession>A0A8T2NTX1</accession>
<protein>
    <submittedName>
        <fullName evidence="1">Uncharacterized protein</fullName>
    </submittedName>
</protein>
<name>A0A8T2NTX1_9TELE</name>